<dbReference type="OrthoDB" id="747253at2759"/>
<dbReference type="InterPro" id="IPR046848">
    <property type="entry name" value="E_motif"/>
</dbReference>
<evidence type="ECO:0000256" key="1">
    <source>
        <dbReference type="ARBA" id="ARBA00022737"/>
    </source>
</evidence>
<organism evidence="4 5">
    <name type="scientific">Zostera marina</name>
    <name type="common">Eelgrass</name>
    <dbReference type="NCBI Taxonomy" id="29655"/>
    <lineage>
        <taxon>Eukaryota</taxon>
        <taxon>Viridiplantae</taxon>
        <taxon>Streptophyta</taxon>
        <taxon>Embryophyta</taxon>
        <taxon>Tracheophyta</taxon>
        <taxon>Spermatophyta</taxon>
        <taxon>Magnoliopsida</taxon>
        <taxon>Liliopsida</taxon>
        <taxon>Zosteraceae</taxon>
        <taxon>Zostera</taxon>
    </lineage>
</organism>
<evidence type="ECO:0000259" key="3">
    <source>
        <dbReference type="Pfam" id="PF14432"/>
    </source>
</evidence>
<dbReference type="STRING" id="29655.A0A0K9NZH5"/>
<feature type="domain" description="DYW" evidence="3">
    <location>
        <begin position="498"/>
        <end position="590"/>
    </location>
</feature>
<dbReference type="GO" id="GO:0003723">
    <property type="term" value="F:RNA binding"/>
    <property type="evidence" value="ECO:0007669"/>
    <property type="project" value="InterPro"/>
</dbReference>
<dbReference type="PANTHER" id="PTHR47926:SF351">
    <property type="entry name" value="MITOCHONDRIAL RNAEDITING FACTOR 1"/>
    <property type="match status" value="1"/>
</dbReference>
<name>A0A0K9NZH5_ZOSMR</name>
<dbReference type="Pfam" id="PF01535">
    <property type="entry name" value="PPR"/>
    <property type="match status" value="4"/>
</dbReference>
<evidence type="ECO:0000313" key="5">
    <source>
        <dbReference type="Proteomes" id="UP000036987"/>
    </source>
</evidence>
<evidence type="ECO:0000256" key="2">
    <source>
        <dbReference type="PROSITE-ProRule" id="PRU00708"/>
    </source>
</evidence>
<dbReference type="AlphaFoldDB" id="A0A0K9NZH5"/>
<dbReference type="InterPro" id="IPR046960">
    <property type="entry name" value="PPR_At4g14850-like_plant"/>
</dbReference>
<keyword evidence="1" id="KW-0677">Repeat</keyword>
<dbReference type="Pfam" id="PF14432">
    <property type="entry name" value="DYW_deaminase"/>
    <property type="match status" value="1"/>
</dbReference>
<dbReference type="NCBIfam" id="TIGR00756">
    <property type="entry name" value="PPR"/>
    <property type="match status" value="1"/>
</dbReference>
<dbReference type="PROSITE" id="PS51375">
    <property type="entry name" value="PPR"/>
    <property type="match status" value="2"/>
</dbReference>
<dbReference type="FunFam" id="1.25.40.10:FF:000407">
    <property type="entry name" value="Putative pentatricopeptide repeat-containing protein"/>
    <property type="match status" value="1"/>
</dbReference>
<dbReference type="InterPro" id="IPR032867">
    <property type="entry name" value="DYW_dom"/>
</dbReference>
<accession>A0A0K9NZH5</accession>
<dbReference type="FunFam" id="1.25.40.10:FF:000285">
    <property type="entry name" value="Pentatricopeptide repeat-containing protein, chloroplastic"/>
    <property type="match status" value="1"/>
</dbReference>
<dbReference type="Gene3D" id="1.25.40.10">
    <property type="entry name" value="Tetratricopeptide repeat domain"/>
    <property type="match status" value="3"/>
</dbReference>
<gene>
    <name evidence="4" type="ORF">ZOSMA_52G00580</name>
</gene>
<protein>
    <submittedName>
        <fullName evidence="4">Pentatricopeptide repeat-containing protein</fullName>
    </submittedName>
</protein>
<feature type="repeat" description="PPR" evidence="2">
    <location>
        <begin position="283"/>
        <end position="317"/>
    </location>
</feature>
<reference evidence="5" key="1">
    <citation type="journal article" date="2016" name="Nature">
        <title>The genome of the seagrass Zostera marina reveals angiosperm adaptation to the sea.</title>
        <authorList>
            <person name="Olsen J.L."/>
            <person name="Rouze P."/>
            <person name="Verhelst B."/>
            <person name="Lin Y.-C."/>
            <person name="Bayer T."/>
            <person name="Collen J."/>
            <person name="Dattolo E."/>
            <person name="De Paoli E."/>
            <person name="Dittami S."/>
            <person name="Maumus F."/>
            <person name="Michel G."/>
            <person name="Kersting A."/>
            <person name="Lauritano C."/>
            <person name="Lohaus R."/>
            <person name="Toepel M."/>
            <person name="Tonon T."/>
            <person name="Vanneste K."/>
            <person name="Amirebrahimi M."/>
            <person name="Brakel J."/>
            <person name="Bostroem C."/>
            <person name="Chovatia M."/>
            <person name="Grimwood J."/>
            <person name="Jenkins J.W."/>
            <person name="Jueterbock A."/>
            <person name="Mraz A."/>
            <person name="Stam W.T."/>
            <person name="Tice H."/>
            <person name="Bornberg-Bauer E."/>
            <person name="Green P.J."/>
            <person name="Pearson G.A."/>
            <person name="Procaccini G."/>
            <person name="Duarte C.M."/>
            <person name="Schmutz J."/>
            <person name="Reusch T.B.H."/>
            <person name="Van de Peer Y."/>
        </authorList>
    </citation>
    <scope>NUCLEOTIDE SEQUENCE [LARGE SCALE GENOMIC DNA]</scope>
    <source>
        <strain evidence="5">cv. Finnish</strain>
    </source>
</reference>
<dbReference type="InterPro" id="IPR011990">
    <property type="entry name" value="TPR-like_helical_dom_sf"/>
</dbReference>
<proteinExistence type="predicted"/>
<dbReference type="Pfam" id="PF20431">
    <property type="entry name" value="E_motif"/>
    <property type="match status" value="1"/>
</dbReference>
<dbReference type="Pfam" id="PF13041">
    <property type="entry name" value="PPR_2"/>
    <property type="match status" value="1"/>
</dbReference>
<dbReference type="PANTHER" id="PTHR47926">
    <property type="entry name" value="PENTATRICOPEPTIDE REPEAT-CONTAINING PROTEIN"/>
    <property type="match status" value="1"/>
</dbReference>
<dbReference type="OMA" id="WNSMLIA"/>
<keyword evidence="5" id="KW-1185">Reference proteome</keyword>
<dbReference type="EMBL" id="LFYR01001488">
    <property type="protein sequence ID" value="KMZ61407.1"/>
    <property type="molecule type" value="Genomic_DNA"/>
</dbReference>
<sequence>MQQLPTNHHSLCAAFHTVTAGRNLLGGQQLHAYILKFNTQTTTLTNYLINFYSKCHLPHFSNLVFQKCPSSHITKITFASLISSFTQNNLPRLSLQSLLHMLRSGFLPDNRTLPSTAKACGMTADARLGCSIHSLVVKIGIEFDVYVGSSVVDMYAKCGWIWDARKMFDEMPEKNVVTWSGLICGYSQLGLLNECFSLFKTALSGIEDDAGFDTCINDFTYSGIIRVCGEATVQELGRQVHGHCVRTGFDSSSFVGGSLVTMYSKCGAVEDGYKVFDELPKRNLGVWNAMLFACAQHGHSNKAFDCFEEMCSSGIFPNFITFLHLLYACSHAGLVESGKLYFNLMVKHHNIEPSFKHYVCMVDLLGRAGKLKEAMELINKMPMEPNDTVWAALLTGCCIHNDTAMARFAASRLQETNSLSSGPLMLLCNTYTASGNYEAAAEARKVIRDKGIRKETGVSWVEFGNQIHTFVSSDRWHERSEEIYKKLEDVEREMRKFGYVPETREELGCILNEKKRLAGWHSERLAAAWWLVVVEQKERPIRVMKNLRVCVDCHTWFKLLTMCTGRIMILRDNSRFHRFVDGVCSCADYW</sequence>
<dbReference type="Proteomes" id="UP000036987">
    <property type="component" value="Unassembled WGS sequence"/>
</dbReference>
<dbReference type="GO" id="GO:0016554">
    <property type="term" value="P:cytidine to uridine editing"/>
    <property type="evidence" value="ECO:0000318"/>
    <property type="project" value="GO_Central"/>
</dbReference>
<dbReference type="GO" id="GO:0008270">
    <property type="term" value="F:zinc ion binding"/>
    <property type="evidence" value="ECO:0007669"/>
    <property type="project" value="InterPro"/>
</dbReference>
<comment type="caution">
    <text evidence="4">The sequence shown here is derived from an EMBL/GenBank/DDBJ whole genome shotgun (WGS) entry which is preliminary data.</text>
</comment>
<evidence type="ECO:0000313" key="4">
    <source>
        <dbReference type="EMBL" id="KMZ61407.1"/>
    </source>
</evidence>
<feature type="repeat" description="PPR" evidence="2">
    <location>
        <begin position="144"/>
        <end position="178"/>
    </location>
</feature>
<dbReference type="InterPro" id="IPR002885">
    <property type="entry name" value="PPR_rpt"/>
</dbReference>